<reference evidence="1" key="1">
    <citation type="journal article" date="2022" name="bioRxiv">
        <title>Sequencing and chromosome-scale assembly of the giantPleurodeles waltlgenome.</title>
        <authorList>
            <person name="Brown T."/>
            <person name="Elewa A."/>
            <person name="Iarovenko S."/>
            <person name="Subramanian E."/>
            <person name="Araus A.J."/>
            <person name="Petzold A."/>
            <person name="Susuki M."/>
            <person name="Suzuki K.-i.T."/>
            <person name="Hayashi T."/>
            <person name="Toyoda A."/>
            <person name="Oliveira C."/>
            <person name="Osipova E."/>
            <person name="Leigh N.D."/>
            <person name="Simon A."/>
            <person name="Yun M.H."/>
        </authorList>
    </citation>
    <scope>NUCLEOTIDE SEQUENCE</scope>
    <source>
        <strain evidence="1">20211129_DDA</strain>
        <tissue evidence="1">Liver</tissue>
    </source>
</reference>
<dbReference type="AlphaFoldDB" id="A0AAV7PIP3"/>
<dbReference type="Proteomes" id="UP001066276">
    <property type="component" value="Chromosome 7"/>
</dbReference>
<proteinExistence type="predicted"/>
<protein>
    <submittedName>
        <fullName evidence="1">Uncharacterized protein</fullName>
    </submittedName>
</protein>
<evidence type="ECO:0000313" key="2">
    <source>
        <dbReference type="Proteomes" id="UP001066276"/>
    </source>
</evidence>
<comment type="caution">
    <text evidence="1">The sequence shown here is derived from an EMBL/GenBank/DDBJ whole genome shotgun (WGS) entry which is preliminary data.</text>
</comment>
<accession>A0AAV7PIP3</accession>
<keyword evidence="2" id="KW-1185">Reference proteome</keyword>
<sequence>MGKYASAQVYGEGERPGATLAGMMHPNRERDTILEAQDEDGGLTKDPVKIVNQFHEYYAALCTTKITPDIEAIADSLTQSNMP</sequence>
<organism evidence="1 2">
    <name type="scientific">Pleurodeles waltl</name>
    <name type="common">Iberian ribbed newt</name>
    <dbReference type="NCBI Taxonomy" id="8319"/>
    <lineage>
        <taxon>Eukaryota</taxon>
        <taxon>Metazoa</taxon>
        <taxon>Chordata</taxon>
        <taxon>Craniata</taxon>
        <taxon>Vertebrata</taxon>
        <taxon>Euteleostomi</taxon>
        <taxon>Amphibia</taxon>
        <taxon>Batrachia</taxon>
        <taxon>Caudata</taxon>
        <taxon>Salamandroidea</taxon>
        <taxon>Salamandridae</taxon>
        <taxon>Pleurodelinae</taxon>
        <taxon>Pleurodeles</taxon>
    </lineage>
</organism>
<evidence type="ECO:0000313" key="1">
    <source>
        <dbReference type="EMBL" id="KAJ1128172.1"/>
    </source>
</evidence>
<gene>
    <name evidence="1" type="ORF">NDU88_006551</name>
</gene>
<dbReference type="EMBL" id="JANPWB010000011">
    <property type="protein sequence ID" value="KAJ1128172.1"/>
    <property type="molecule type" value="Genomic_DNA"/>
</dbReference>
<name>A0AAV7PIP3_PLEWA</name>